<keyword evidence="2" id="KW-1185">Reference proteome</keyword>
<evidence type="ECO:0000313" key="1">
    <source>
        <dbReference type="EMBL" id="KAK3680369.1"/>
    </source>
</evidence>
<name>A0ACC3MAR9_9PEZI</name>
<evidence type="ECO:0000313" key="2">
    <source>
        <dbReference type="Proteomes" id="UP001281147"/>
    </source>
</evidence>
<comment type="caution">
    <text evidence="1">The sequence shown here is derived from an EMBL/GenBank/DDBJ whole genome shotgun (WGS) entry which is preliminary data.</text>
</comment>
<dbReference type="Proteomes" id="UP001281147">
    <property type="component" value="Unassembled WGS sequence"/>
</dbReference>
<protein>
    <submittedName>
        <fullName evidence="1">Uncharacterized protein</fullName>
    </submittedName>
</protein>
<sequence length="299" mass="34404">MATPVADTTQALEALMFGPADYIYHPFLESRIRDESQRCPRFLFRTWLGSAPSKQVEDTKQSVRPRRFPKLDGHISVNTFSQNDLIQAAKSHLHKDRADRSHFSSWTHSWQHLTRALSDYMRSSKTQSMEDVNISIIDTKELPETNVVMHTSVFHNLDPEVPDVPWTFLAFGIISGKHYKTVSLDRIFAAVDMSTVSVGLWPYFTRQRAAIENAQKFGRCFGKYFSLPIAVTLLSFPEDGWRLSWIANQYSELNKVIEALQLYEFPKSWAEDPTIMAARAYPACAGDFERFLFLLRKLI</sequence>
<reference evidence="1" key="1">
    <citation type="submission" date="2023-07" db="EMBL/GenBank/DDBJ databases">
        <title>Black Yeasts Isolated from many extreme environments.</title>
        <authorList>
            <person name="Coleine C."/>
            <person name="Stajich J.E."/>
            <person name="Selbmann L."/>
        </authorList>
    </citation>
    <scope>NUCLEOTIDE SEQUENCE</scope>
    <source>
        <strain evidence="1">CCFEE 5714</strain>
    </source>
</reference>
<organism evidence="1 2">
    <name type="scientific">Vermiconidia calcicola</name>
    <dbReference type="NCBI Taxonomy" id="1690605"/>
    <lineage>
        <taxon>Eukaryota</taxon>
        <taxon>Fungi</taxon>
        <taxon>Dikarya</taxon>
        <taxon>Ascomycota</taxon>
        <taxon>Pezizomycotina</taxon>
        <taxon>Dothideomycetes</taxon>
        <taxon>Dothideomycetidae</taxon>
        <taxon>Mycosphaerellales</taxon>
        <taxon>Extremaceae</taxon>
        <taxon>Vermiconidia</taxon>
    </lineage>
</organism>
<accession>A0ACC3MAR9</accession>
<dbReference type="EMBL" id="JAUTXU010000465">
    <property type="protein sequence ID" value="KAK3680369.1"/>
    <property type="molecule type" value="Genomic_DNA"/>
</dbReference>
<gene>
    <name evidence="1" type="ORF">LTR37_021295</name>
</gene>
<proteinExistence type="predicted"/>